<sequence length="183" mass="21520">VLFKVNIKCVQYQKNQNNVINDQGIIRYDDQKNFYPNGDDFSSEREGDNIPTITIVWVDRGLKSHYMSTRPLNTLHKYYYCKSTDRLVRDKYITENITFNKITVGHKFNDKTGKFTRIEKEENLINNFYTQNCKEIRYYQEGPEIRYNGFFIGICSDQIWGIIMDGQLDNIPAIAKTISDNGK</sequence>
<reference evidence="1" key="1">
    <citation type="journal article" date="2014" name="Front. Microbiol.">
        <title>High frequency of phylogenetically diverse reductive dehalogenase-homologous genes in deep subseafloor sedimentary metagenomes.</title>
        <authorList>
            <person name="Kawai M."/>
            <person name="Futagami T."/>
            <person name="Toyoda A."/>
            <person name="Takaki Y."/>
            <person name="Nishi S."/>
            <person name="Hori S."/>
            <person name="Arai W."/>
            <person name="Tsubouchi T."/>
            <person name="Morono Y."/>
            <person name="Uchiyama I."/>
            <person name="Ito T."/>
            <person name="Fujiyama A."/>
            <person name="Inagaki F."/>
            <person name="Takami H."/>
        </authorList>
    </citation>
    <scope>NUCLEOTIDE SEQUENCE</scope>
    <source>
        <strain evidence="1">Expedition CK06-06</strain>
    </source>
</reference>
<comment type="caution">
    <text evidence="1">The sequence shown here is derived from an EMBL/GenBank/DDBJ whole genome shotgun (WGS) entry which is preliminary data.</text>
</comment>
<protein>
    <submittedName>
        <fullName evidence="1">Uncharacterized protein</fullName>
    </submittedName>
</protein>
<accession>X0SSP0</accession>
<feature type="non-terminal residue" evidence="1">
    <location>
        <position position="1"/>
    </location>
</feature>
<gene>
    <name evidence="1" type="ORF">S01H1_06856</name>
</gene>
<dbReference type="EMBL" id="BARS01003536">
    <property type="protein sequence ID" value="GAF83979.1"/>
    <property type="molecule type" value="Genomic_DNA"/>
</dbReference>
<name>X0SSP0_9ZZZZ</name>
<evidence type="ECO:0000313" key="1">
    <source>
        <dbReference type="EMBL" id="GAF83979.1"/>
    </source>
</evidence>
<dbReference type="AlphaFoldDB" id="X0SSP0"/>
<organism evidence="1">
    <name type="scientific">marine sediment metagenome</name>
    <dbReference type="NCBI Taxonomy" id="412755"/>
    <lineage>
        <taxon>unclassified sequences</taxon>
        <taxon>metagenomes</taxon>
        <taxon>ecological metagenomes</taxon>
    </lineage>
</organism>
<proteinExistence type="predicted"/>